<proteinExistence type="inferred from homology"/>
<evidence type="ECO:0000259" key="4">
    <source>
        <dbReference type="Pfam" id="PF00206"/>
    </source>
</evidence>
<evidence type="ECO:0000256" key="3">
    <source>
        <dbReference type="SAM" id="Coils"/>
    </source>
</evidence>
<dbReference type="InterPro" id="IPR009049">
    <property type="entry name" value="Argininosuccinate_lyase"/>
</dbReference>
<dbReference type="InterPro" id="IPR000362">
    <property type="entry name" value="Fumarate_lyase_fam"/>
</dbReference>
<dbReference type="GO" id="GO:0042450">
    <property type="term" value="P:L-arginine biosynthetic process via ornithine"/>
    <property type="evidence" value="ECO:0007669"/>
    <property type="project" value="UniProtKB-UniRule"/>
</dbReference>
<feature type="coiled-coil region" evidence="3">
    <location>
        <begin position="446"/>
        <end position="480"/>
    </location>
</feature>
<feature type="domain" description="Fumarate lyase N-terminal" evidence="4">
    <location>
        <begin position="18"/>
        <end position="299"/>
    </location>
</feature>
<keyword evidence="1" id="KW-0055">Arginine biosynthesis</keyword>
<dbReference type="Pfam" id="PF14698">
    <property type="entry name" value="ASL_C2"/>
    <property type="match status" value="1"/>
</dbReference>
<comment type="pathway">
    <text evidence="1">Amino-acid biosynthesis; L-arginine biosynthesis; L-arginine from L-ornithine and carbamoyl phosphate: step 3/3.</text>
</comment>
<comment type="subcellular location">
    <subcellularLocation>
        <location evidence="1">Cytoplasm</location>
    </subcellularLocation>
</comment>
<dbReference type="FunFam" id="1.20.200.10:FF:000015">
    <property type="entry name" value="argininosuccinate lyase isoform X2"/>
    <property type="match status" value="1"/>
</dbReference>
<dbReference type="PANTHER" id="PTHR43814:SF1">
    <property type="entry name" value="ARGININOSUCCINATE LYASE"/>
    <property type="match status" value="1"/>
</dbReference>
<dbReference type="HAMAP" id="MF_00006">
    <property type="entry name" value="Arg_succ_lyase"/>
    <property type="match status" value="1"/>
</dbReference>
<dbReference type="Gene3D" id="1.10.40.30">
    <property type="entry name" value="Fumarase/aspartase (C-terminal domain)"/>
    <property type="match status" value="1"/>
</dbReference>
<keyword evidence="1" id="KW-0963">Cytoplasm</keyword>
<dbReference type="AlphaFoldDB" id="A0A9Q4GJM3"/>
<protein>
    <recommendedName>
        <fullName evidence="1 2">Argininosuccinate lyase</fullName>
        <shortName evidence="1">ASAL</shortName>
        <ecNumber evidence="1 2">4.3.2.1</ecNumber>
    </recommendedName>
    <alternativeName>
        <fullName evidence="1">Arginosuccinase</fullName>
    </alternativeName>
</protein>
<comment type="caution">
    <text evidence="6">The sequence shown here is derived from an EMBL/GenBank/DDBJ whole genome shotgun (WGS) entry which is preliminary data.</text>
</comment>
<dbReference type="SUPFAM" id="SSF48557">
    <property type="entry name" value="L-aspartase-like"/>
    <property type="match status" value="1"/>
</dbReference>
<sequence>MTDILRRGRLGATDDEVDGFLSSFGSDRRIFGADIDVGRAHVVTLAECGIVSEDDARAILGALDEVEEGGFDALDGTHEDVHPAIEAEVVERVGEDTGGRLHTARSRNDEVATCIRIALRDELLGGMRDVLALRSALVDRAEETDDYLVSGYTHLQRAQPTTIGHHLLSYDAALERDFGRLADAYGRVNESPLGSAAFAGTSFGIDRERTAELLGFDRPTRNSMDGVASRGFAVESVSSALNASVTLSRLCEDLVLWSSHEFGIVEFDDAYASTSSIMPQKKNPDTAELARGKTATVHGALTATVTNLKGLPSAYNRDLQEATGRIWEAFDAARSSCRVLAGVIDTAGFDRGSARATVEDGFVGATELADALVRETGIAFRTAHHVVASVAEQTDKPTADDVRDVFREVTGDALELDDERLENALEPRGCVESHDSYGAPGDEGLLDEARDALEADMDTLNSLEEDLELSEEMLNEAVEEIR</sequence>
<keyword evidence="7" id="KW-1185">Reference proteome</keyword>
<dbReference type="InterPro" id="IPR008948">
    <property type="entry name" value="L-Aspartase-like"/>
</dbReference>
<dbReference type="PANTHER" id="PTHR43814">
    <property type="entry name" value="ARGININOSUCCINATE LYASE"/>
    <property type="match status" value="1"/>
</dbReference>
<name>A0A9Q4GJM3_9EURY</name>
<evidence type="ECO:0000313" key="7">
    <source>
        <dbReference type="Proteomes" id="UP001149411"/>
    </source>
</evidence>
<dbReference type="InterPro" id="IPR024083">
    <property type="entry name" value="Fumarase/histidase_N"/>
</dbReference>
<organism evidence="6 7">
    <name type="scientific">Halorutilus salinus</name>
    <dbReference type="NCBI Taxonomy" id="2487751"/>
    <lineage>
        <taxon>Archaea</taxon>
        <taxon>Methanobacteriati</taxon>
        <taxon>Methanobacteriota</taxon>
        <taxon>Stenosarchaea group</taxon>
        <taxon>Halobacteria</taxon>
        <taxon>Halorutilales</taxon>
        <taxon>Halorutilaceae</taxon>
        <taxon>Halorutilus</taxon>
    </lineage>
</organism>
<evidence type="ECO:0000259" key="5">
    <source>
        <dbReference type="Pfam" id="PF14698"/>
    </source>
</evidence>
<dbReference type="PRINTS" id="PR00145">
    <property type="entry name" value="ARGSUCLYASE"/>
</dbReference>
<keyword evidence="1 6" id="KW-0456">Lyase</keyword>
<dbReference type="RefSeq" id="WP_266087551.1">
    <property type="nucleotide sequence ID" value="NZ_RKLV01000007.1"/>
</dbReference>
<keyword evidence="3" id="KW-0175">Coiled coil</keyword>
<evidence type="ECO:0000256" key="2">
    <source>
        <dbReference type="NCBIfam" id="TIGR00838"/>
    </source>
</evidence>
<dbReference type="PRINTS" id="PR00149">
    <property type="entry name" value="FUMRATELYASE"/>
</dbReference>
<dbReference type="Gene3D" id="1.20.200.10">
    <property type="entry name" value="Fumarase/aspartase (Central domain)"/>
    <property type="match status" value="1"/>
</dbReference>
<dbReference type="GO" id="GO:0005829">
    <property type="term" value="C:cytosol"/>
    <property type="evidence" value="ECO:0007669"/>
    <property type="project" value="TreeGrafter"/>
</dbReference>
<gene>
    <name evidence="1 6" type="primary">argH</name>
    <name evidence="6" type="ORF">EGH25_08375</name>
</gene>
<comment type="similarity">
    <text evidence="1">Belongs to the lyase 1 family. Argininosuccinate lyase subfamily.</text>
</comment>
<evidence type="ECO:0000256" key="1">
    <source>
        <dbReference type="HAMAP-Rule" id="MF_00006"/>
    </source>
</evidence>
<dbReference type="NCBIfam" id="TIGR00838">
    <property type="entry name" value="argH"/>
    <property type="match status" value="1"/>
</dbReference>
<dbReference type="Pfam" id="PF00206">
    <property type="entry name" value="Lyase_1"/>
    <property type="match status" value="1"/>
</dbReference>
<comment type="catalytic activity">
    <reaction evidence="1">
        <text>2-(N(omega)-L-arginino)succinate = fumarate + L-arginine</text>
        <dbReference type="Rhea" id="RHEA:24020"/>
        <dbReference type="ChEBI" id="CHEBI:29806"/>
        <dbReference type="ChEBI" id="CHEBI:32682"/>
        <dbReference type="ChEBI" id="CHEBI:57472"/>
        <dbReference type="EC" id="4.3.2.1"/>
    </reaction>
</comment>
<dbReference type="Proteomes" id="UP001149411">
    <property type="component" value="Unassembled WGS sequence"/>
</dbReference>
<feature type="domain" description="Argininosuccinate lyase C-terminal" evidence="5">
    <location>
        <begin position="362"/>
        <end position="432"/>
    </location>
</feature>
<dbReference type="Gene3D" id="1.10.275.10">
    <property type="entry name" value="Fumarase/aspartase (N-terminal domain)"/>
    <property type="match status" value="1"/>
</dbReference>
<accession>A0A9Q4GJM3</accession>
<dbReference type="CDD" id="cd01359">
    <property type="entry name" value="Argininosuccinate_lyase"/>
    <property type="match status" value="1"/>
</dbReference>
<dbReference type="EMBL" id="RKLV01000007">
    <property type="protein sequence ID" value="MCX2819366.1"/>
    <property type="molecule type" value="Genomic_DNA"/>
</dbReference>
<dbReference type="EC" id="4.3.2.1" evidence="1 2"/>
<dbReference type="GO" id="GO:0004056">
    <property type="term" value="F:argininosuccinate lyase activity"/>
    <property type="evidence" value="ECO:0007669"/>
    <property type="project" value="UniProtKB-UniRule"/>
</dbReference>
<dbReference type="InterPro" id="IPR029419">
    <property type="entry name" value="Arg_succ_lyase_C"/>
</dbReference>
<keyword evidence="1" id="KW-0028">Amino-acid biosynthesis</keyword>
<dbReference type="InterPro" id="IPR022761">
    <property type="entry name" value="Fumarate_lyase_N"/>
</dbReference>
<evidence type="ECO:0000313" key="6">
    <source>
        <dbReference type="EMBL" id="MCX2819366.1"/>
    </source>
</evidence>
<reference evidence="6" key="1">
    <citation type="submission" date="2022-09" db="EMBL/GenBank/DDBJ databases">
        <title>Haloadaptaus new haloarchaeum isolated from saline soil.</title>
        <authorList>
            <person name="Duran-Viseras A."/>
            <person name="Sanchez-Porro C."/>
            <person name="Ventosa A."/>
        </authorList>
    </citation>
    <scope>NUCLEOTIDE SEQUENCE</scope>
    <source>
        <strain evidence="6">F3-133</strain>
    </source>
</reference>